<name>A0A368VH27_9BACL</name>
<evidence type="ECO:0000313" key="1">
    <source>
        <dbReference type="EMBL" id="RCW39620.1"/>
    </source>
</evidence>
<reference evidence="1 2" key="1">
    <citation type="submission" date="2018-07" db="EMBL/GenBank/DDBJ databases">
        <title>Genomic Encyclopedia of Type Strains, Phase III (KMG-III): the genomes of soil and plant-associated and newly described type strains.</title>
        <authorList>
            <person name="Whitman W."/>
        </authorList>
    </citation>
    <scope>NUCLEOTIDE SEQUENCE [LARGE SCALE GENOMIC DNA]</scope>
    <source>
        <strain evidence="1 2">CECT 7506</strain>
    </source>
</reference>
<organism evidence="1 2">
    <name type="scientific">Paenibacillus prosopidis</name>
    <dbReference type="NCBI Taxonomy" id="630520"/>
    <lineage>
        <taxon>Bacteria</taxon>
        <taxon>Bacillati</taxon>
        <taxon>Bacillota</taxon>
        <taxon>Bacilli</taxon>
        <taxon>Bacillales</taxon>
        <taxon>Paenibacillaceae</taxon>
        <taxon>Paenibacillus</taxon>
    </lineage>
</organism>
<comment type="caution">
    <text evidence="1">The sequence shown here is derived from an EMBL/GenBank/DDBJ whole genome shotgun (WGS) entry which is preliminary data.</text>
</comment>
<protein>
    <submittedName>
        <fullName evidence="1">Uncharacterized protein</fullName>
    </submittedName>
</protein>
<evidence type="ECO:0000313" key="2">
    <source>
        <dbReference type="Proteomes" id="UP000252415"/>
    </source>
</evidence>
<dbReference type="Proteomes" id="UP000252415">
    <property type="component" value="Unassembled WGS sequence"/>
</dbReference>
<gene>
    <name evidence="1" type="ORF">DFP97_1617</name>
</gene>
<dbReference type="EMBL" id="QPJD01000061">
    <property type="protein sequence ID" value="RCW39620.1"/>
    <property type="molecule type" value="Genomic_DNA"/>
</dbReference>
<accession>A0A368VH27</accession>
<proteinExistence type="predicted"/>
<dbReference type="AlphaFoldDB" id="A0A368VH27"/>
<sequence>MNFIEIKLNIPVRPKIWPLSKKERLGMMGLSTTHQGGAL</sequence>
<feature type="non-terminal residue" evidence="1">
    <location>
        <position position="39"/>
    </location>
</feature>
<keyword evidence="2" id="KW-1185">Reference proteome</keyword>